<dbReference type="AlphaFoldDB" id="A0AAV9MGT1"/>
<accession>A0AAV9MGT1</accession>
<protein>
    <submittedName>
        <fullName evidence="2">Uncharacterized protein</fullName>
    </submittedName>
</protein>
<organism evidence="2 3">
    <name type="scientific">Solanum pinnatisectum</name>
    <name type="common">tansyleaf nightshade</name>
    <dbReference type="NCBI Taxonomy" id="50273"/>
    <lineage>
        <taxon>Eukaryota</taxon>
        <taxon>Viridiplantae</taxon>
        <taxon>Streptophyta</taxon>
        <taxon>Embryophyta</taxon>
        <taxon>Tracheophyta</taxon>
        <taxon>Spermatophyta</taxon>
        <taxon>Magnoliopsida</taxon>
        <taxon>eudicotyledons</taxon>
        <taxon>Gunneridae</taxon>
        <taxon>Pentapetalae</taxon>
        <taxon>asterids</taxon>
        <taxon>lamiids</taxon>
        <taxon>Solanales</taxon>
        <taxon>Solanaceae</taxon>
        <taxon>Solanoideae</taxon>
        <taxon>Solaneae</taxon>
        <taxon>Solanum</taxon>
    </lineage>
</organism>
<keyword evidence="1" id="KW-0812">Transmembrane</keyword>
<gene>
    <name evidence="2" type="ORF">R3W88_000821</name>
</gene>
<keyword evidence="1" id="KW-0472">Membrane</keyword>
<keyword evidence="3" id="KW-1185">Reference proteome</keyword>
<dbReference type="Proteomes" id="UP001311915">
    <property type="component" value="Unassembled WGS sequence"/>
</dbReference>
<dbReference type="EMBL" id="JAWPEI010000001">
    <property type="protein sequence ID" value="KAK4737124.1"/>
    <property type="molecule type" value="Genomic_DNA"/>
</dbReference>
<name>A0AAV9MGT1_9SOLN</name>
<keyword evidence="1" id="KW-1133">Transmembrane helix</keyword>
<evidence type="ECO:0000256" key="1">
    <source>
        <dbReference type="SAM" id="Phobius"/>
    </source>
</evidence>
<proteinExistence type="predicted"/>
<reference evidence="2 3" key="1">
    <citation type="submission" date="2023-10" db="EMBL/GenBank/DDBJ databases">
        <title>Genome-Wide Identification Analysis in wild type Solanum Pinnatisectum Reveals Some Genes Defensing Phytophthora Infestans.</title>
        <authorList>
            <person name="Sun C."/>
        </authorList>
    </citation>
    <scope>NUCLEOTIDE SEQUENCE [LARGE SCALE GENOMIC DNA]</scope>
    <source>
        <strain evidence="2">LQN</strain>
        <tissue evidence="2">Leaf</tissue>
    </source>
</reference>
<comment type="caution">
    <text evidence="2">The sequence shown here is derived from an EMBL/GenBank/DDBJ whole genome shotgun (WGS) entry which is preliminary data.</text>
</comment>
<evidence type="ECO:0000313" key="2">
    <source>
        <dbReference type="EMBL" id="KAK4737124.1"/>
    </source>
</evidence>
<feature type="transmembrane region" description="Helical" evidence="1">
    <location>
        <begin position="29"/>
        <end position="48"/>
    </location>
</feature>
<sequence>MDVEESAVLVSIHLGWEIVPLSFDHFVHWVYPISLQLPPASLFFFFFLQSPDLLHDVNRYVFRTLSFIFRPLLHNLSRHIFRNLSTSSLFLFSSVLCFTTSAGMFSELFLLLSFFLLSSPAS</sequence>
<evidence type="ECO:0000313" key="3">
    <source>
        <dbReference type="Proteomes" id="UP001311915"/>
    </source>
</evidence>
<feature type="transmembrane region" description="Helical" evidence="1">
    <location>
        <begin position="89"/>
        <end position="117"/>
    </location>
</feature>